<dbReference type="GO" id="GO:0005886">
    <property type="term" value="C:plasma membrane"/>
    <property type="evidence" value="ECO:0007669"/>
    <property type="project" value="UniProtKB-SubCell"/>
</dbReference>
<gene>
    <name evidence="9" type="ORF">LARV_00594</name>
</gene>
<dbReference type="InterPro" id="IPR010290">
    <property type="entry name" value="TM_effector"/>
</dbReference>
<keyword evidence="2" id="KW-0813">Transport</keyword>
<evidence type="ECO:0000256" key="2">
    <source>
        <dbReference type="ARBA" id="ARBA00022448"/>
    </source>
</evidence>
<name>A0A0S7BEL4_9CHLR</name>
<protein>
    <submittedName>
        <fullName evidence="9">Arabinose efflux permease</fullName>
    </submittedName>
</protein>
<feature type="domain" description="Major facilitator superfamily (MFS) profile" evidence="8">
    <location>
        <begin position="11"/>
        <end position="406"/>
    </location>
</feature>
<evidence type="ECO:0000256" key="7">
    <source>
        <dbReference type="SAM" id="Phobius"/>
    </source>
</evidence>
<dbReference type="Proteomes" id="UP000055060">
    <property type="component" value="Unassembled WGS sequence"/>
</dbReference>
<evidence type="ECO:0000256" key="5">
    <source>
        <dbReference type="ARBA" id="ARBA00022989"/>
    </source>
</evidence>
<dbReference type="GO" id="GO:0022857">
    <property type="term" value="F:transmembrane transporter activity"/>
    <property type="evidence" value="ECO:0007669"/>
    <property type="project" value="InterPro"/>
</dbReference>
<organism evidence="9">
    <name type="scientific">Longilinea arvoryzae</name>
    <dbReference type="NCBI Taxonomy" id="360412"/>
    <lineage>
        <taxon>Bacteria</taxon>
        <taxon>Bacillati</taxon>
        <taxon>Chloroflexota</taxon>
        <taxon>Anaerolineae</taxon>
        <taxon>Anaerolineales</taxon>
        <taxon>Anaerolineaceae</taxon>
        <taxon>Longilinea</taxon>
    </lineage>
</organism>
<evidence type="ECO:0000256" key="3">
    <source>
        <dbReference type="ARBA" id="ARBA00022475"/>
    </source>
</evidence>
<evidence type="ECO:0000256" key="4">
    <source>
        <dbReference type="ARBA" id="ARBA00022692"/>
    </source>
</evidence>
<dbReference type="CDD" id="cd06173">
    <property type="entry name" value="MFS_MefA_like"/>
    <property type="match status" value="1"/>
</dbReference>
<evidence type="ECO:0000256" key="6">
    <source>
        <dbReference type="ARBA" id="ARBA00023136"/>
    </source>
</evidence>
<evidence type="ECO:0000313" key="9">
    <source>
        <dbReference type="EMBL" id="GAP12854.1"/>
    </source>
</evidence>
<dbReference type="Gene3D" id="1.20.1250.20">
    <property type="entry name" value="MFS general substrate transporter like domains"/>
    <property type="match status" value="1"/>
</dbReference>
<dbReference type="Pfam" id="PF05977">
    <property type="entry name" value="MFS_3"/>
    <property type="match status" value="1"/>
</dbReference>
<dbReference type="SUPFAM" id="SSF103473">
    <property type="entry name" value="MFS general substrate transporter"/>
    <property type="match status" value="1"/>
</dbReference>
<keyword evidence="6 7" id="KW-0472">Membrane</keyword>
<dbReference type="OrthoDB" id="9775268at2"/>
<feature type="transmembrane region" description="Helical" evidence="7">
    <location>
        <begin position="161"/>
        <end position="189"/>
    </location>
</feature>
<accession>A0A0S7BEL4</accession>
<feature type="transmembrane region" description="Helical" evidence="7">
    <location>
        <begin position="294"/>
        <end position="311"/>
    </location>
</feature>
<reference evidence="9" key="1">
    <citation type="submission" date="2015-07" db="EMBL/GenBank/DDBJ databases">
        <title>Draft Genome Sequences of Anaerolinea thermolimosa IMO-1, Bellilinea caldifistulae GOMI-1, Leptolinea tardivitalis YMTK-2, Levilinea saccharolytica KIBI-1,Longilinea arvoryzae KOME-1, Previously Described as Members of the Anaerolineaceae (Chloroflexi).</title>
        <authorList>
            <person name="Sekiguchi Y."/>
            <person name="Ohashi A."/>
            <person name="Matsuura N."/>
            <person name="Tourlousse M.D."/>
        </authorList>
    </citation>
    <scope>NUCLEOTIDE SEQUENCE [LARGE SCALE GENOMIC DNA]</scope>
    <source>
        <strain evidence="9">KOME-1</strain>
    </source>
</reference>
<dbReference type="RefSeq" id="WP_075072246.1">
    <property type="nucleotide sequence ID" value="NZ_DF967972.1"/>
</dbReference>
<keyword evidence="3" id="KW-1003">Cell membrane</keyword>
<feature type="transmembrane region" description="Helical" evidence="7">
    <location>
        <begin position="45"/>
        <end position="65"/>
    </location>
</feature>
<dbReference type="PANTHER" id="PTHR23513:SF9">
    <property type="entry name" value="ENTEROBACTIN EXPORTER ENTS"/>
    <property type="match status" value="1"/>
</dbReference>
<keyword evidence="4 7" id="KW-0812">Transmembrane</keyword>
<evidence type="ECO:0000256" key="1">
    <source>
        <dbReference type="ARBA" id="ARBA00004651"/>
    </source>
</evidence>
<dbReference type="EMBL" id="DF967972">
    <property type="protein sequence ID" value="GAP12854.1"/>
    <property type="molecule type" value="Genomic_DNA"/>
</dbReference>
<dbReference type="InterPro" id="IPR020846">
    <property type="entry name" value="MFS_dom"/>
</dbReference>
<proteinExistence type="predicted"/>
<dbReference type="AlphaFoldDB" id="A0A0S7BEL4"/>
<dbReference type="PROSITE" id="PS50850">
    <property type="entry name" value="MFS"/>
    <property type="match status" value="1"/>
</dbReference>
<comment type="subcellular location">
    <subcellularLocation>
        <location evidence="1">Cell membrane</location>
        <topology evidence="1">Multi-pass membrane protein</topology>
    </subcellularLocation>
</comment>
<dbReference type="InterPro" id="IPR036259">
    <property type="entry name" value="MFS_trans_sf"/>
</dbReference>
<keyword evidence="5 7" id="KW-1133">Transmembrane helix</keyword>
<dbReference type="STRING" id="360412.LARV_00594"/>
<dbReference type="PANTHER" id="PTHR23513">
    <property type="entry name" value="INTEGRAL MEMBRANE EFFLUX PROTEIN-RELATED"/>
    <property type="match status" value="1"/>
</dbReference>
<feature type="transmembrane region" description="Helical" evidence="7">
    <location>
        <begin position="228"/>
        <end position="252"/>
    </location>
</feature>
<feature type="transmembrane region" description="Helical" evidence="7">
    <location>
        <begin position="12"/>
        <end position="33"/>
    </location>
</feature>
<keyword evidence="10" id="KW-1185">Reference proteome</keyword>
<sequence>MHLPPSLRHRKFVLLWAGLFISIAGSQMQYWSLLWHIRELTDQPIAVSGIGLARFIPILAFALIGGLFADRYDRRKIMLITQATMALVALALGLLTLSGQIRLGWIYLLTAVQAVAISFDLPARQSLISNLVPRDDLASAFSMSSIAADLGAIIGPGLSGLTIAALGLFSVYMINAVSFLAVIVALLMIGTVPQQAVKRAENNHFRGRVDAGLFDIREGWRFILHQPVIMGSMILDFFATFFSSANTLLPFITRDVLHASVQQYGWLSAGQSIGAVSAALVISQRSRMRRQGSLLLGAVVIFGLATVFFGLSHSFWLTLVALILIGAGDSVSTILRNTIRQLQTPDELRGRMVSINQIFFQGGPQLGEVESGIVAQAFGPAAAIVSGGVGCVLAVGLVGGRWPQLRAYDGVEEAANA</sequence>
<evidence type="ECO:0000313" key="10">
    <source>
        <dbReference type="Proteomes" id="UP000055060"/>
    </source>
</evidence>
<evidence type="ECO:0000259" key="8">
    <source>
        <dbReference type="PROSITE" id="PS50850"/>
    </source>
</evidence>